<evidence type="ECO:0000256" key="2">
    <source>
        <dbReference type="ARBA" id="ARBA00022801"/>
    </source>
</evidence>
<proteinExistence type="inferred from homology"/>
<keyword evidence="3" id="KW-0326">Glycosidase</keyword>
<name>A0ABS7HHX0_9MICO</name>
<gene>
    <name evidence="5" type="ORF">JNB62_02310</name>
</gene>
<dbReference type="PRINTS" id="PR00131">
    <property type="entry name" value="GLHYDRLASE1"/>
</dbReference>
<dbReference type="InterPro" id="IPR001360">
    <property type="entry name" value="Glyco_hydro_1"/>
</dbReference>
<sequence>MHDRCIEDGIDIRGYFGWSLLDNFEWAPGYKRRFGRVHVDYETLARTPKKSAYWYAEFCRTAALPSTEGASGA</sequence>
<dbReference type="Gene3D" id="3.20.20.80">
    <property type="entry name" value="Glycosidases"/>
    <property type="match status" value="1"/>
</dbReference>
<comment type="similarity">
    <text evidence="1 4">Belongs to the glycosyl hydrolase 1 family.</text>
</comment>
<dbReference type="Proteomes" id="UP001196843">
    <property type="component" value="Unassembled WGS sequence"/>
</dbReference>
<keyword evidence="6" id="KW-1185">Reference proteome</keyword>
<evidence type="ECO:0000256" key="4">
    <source>
        <dbReference type="RuleBase" id="RU003690"/>
    </source>
</evidence>
<dbReference type="EMBL" id="JAEUAW010000002">
    <property type="protein sequence ID" value="MBW9092512.1"/>
    <property type="molecule type" value="Genomic_DNA"/>
</dbReference>
<organism evidence="5 6">
    <name type="scientific">Microbacterium jejuense</name>
    <dbReference type="NCBI Taxonomy" id="1263637"/>
    <lineage>
        <taxon>Bacteria</taxon>
        <taxon>Bacillati</taxon>
        <taxon>Actinomycetota</taxon>
        <taxon>Actinomycetes</taxon>
        <taxon>Micrococcales</taxon>
        <taxon>Microbacteriaceae</taxon>
        <taxon>Microbacterium</taxon>
    </lineage>
</organism>
<evidence type="ECO:0000313" key="6">
    <source>
        <dbReference type="Proteomes" id="UP001196843"/>
    </source>
</evidence>
<dbReference type="PANTHER" id="PTHR10353">
    <property type="entry name" value="GLYCOSYL HYDROLASE"/>
    <property type="match status" value="1"/>
</dbReference>
<keyword evidence="2" id="KW-0378">Hydrolase</keyword>
<dbReference type="Pfam" id="PF00232">
    <property type="entry name" value="Glyco_hydro_1"/>
    <property type="match status" value="1"/>
</dbReference>
<dbReference type="SUPFAM" id="SSF51445">
    <property type="entry name" value="(Trans)glycosidases"/>
    <property type="match status" value="1"/>
</dbReference>
<dbReference type="RefSeq" id="WP_220299271.1">
    <property type="nucleotide sequence ID" value="NZ_JAEUAW010000002.1"/>
</dbReference>
<reference evidence="5 6" key="1">
    <citation type="journal article" date="2021" name="MBio">
        <title>Poor Competitiveness of Bradyrhizobium in Pigeon Pea Root Colonization in Indian Soils.</title>
        <authorList>
            <person name="Chalasani D."/>
            <person name="Basu A."/>
            <person name="Pullabhotla S.V.S.R.N."/>
            <person name="Jorrin B."/>
            <person name="Neal A.L."/>
            <person name="Poole P.S."/>
            <person name="Podile A.R."/>
            <person name="Tkacz A."/>
        </authorList>
    </citation>
    <scope>NUCLEOTIDE SEQUENCE [LARGE SCALE GENOMIC DNA]</scope>
    <source>
        <strain evidence="5 6">HU14</strain>
    </source>
</reference>
<dbReference type="PANTHER" id="PTHR10353:SF36">
    <property type="entry name" value="LP05116P"/>
    <property type="match status" value="1"/>
</dbReference>
<evidence type="ECO:0000313" key="5">
    <source>
        <dbReference type="EMBL" id="MBW9092512.1"/>
    </source>
</evidence>
<comment type="caution">
    <text evidence="5">The sequence shown here is derived from an EMBL/GenBank/DDBJ whole genome shotgun (WGS) entry which is preliminary data.</text>
</comment>
<evidence type="ECO:0000256" key="3">
    <source>
        <dbReference type="ARBA" id="ARBA00023295"/>
    </source>
</evidence>
<dbReference type="InterPro" id="IPR017853">
    <property type="entry name" value="GH"/>
</dbReference>
<accession>A0ABS7HHX0</accession>
<evidence type="ECO:0000256" key="1">
    <source>
        <dbReference type="ARBA" id="ARBA00010838"/>
    </source>
</evidence>
<protein>
    <submittedName>
        <fullName evidence="5">Family 1 glycosylhydrolase</fullName>
    </submittedName>
</protein>